<comment type="subunit">
    <text evidence="7">Homodimer.</text>
</comment>
<dbReference type="GO" id="GO:0009146">
    <property type="term" value="P:purine nucleoside triphosphate catabolic process"/>
    <property type="evidence" value="ECO:0007669"/>
    <property type="project" value="UniProtKB-UniRule"/>
</dbReference>
<accession>A0A8G2L700</accession>
<dbReference type="Pfam" id="PF01725">
    <property type="entry name" value="Ham1p_like"/>
    <property type="match status" value="1"/>
</dbReference>
<dbReference type="GO" id="GO:0000166">
    <property type="term" value="F:nucleotide binding"/>
    <property type="evidence" value="ECO:0007669"/>
    <property type="project" value="UniProtKB-KW"/>
</dbReference>
<comment type="function">
    <text evidence="7">Pyrophosphatase that catalyzes the hydrolysis of nucleoside triphosphates to their monophosphate derivatives, with a high preference for the non-canonical purine nucleotides XTP (xanthosine triphosphate), dITP (deoxyinosine triphosphate) and ITP. Seems to function as a house-cleaning enzyme that removes non-canonical purine nucleotides from the nucleotide pool, thus preventing their incorporation into DNA/RNA and avoiding chromosomal lesions.</text>
</comment>
<evidence type="ECO:0000256" key="8">
    <source>
        <dbReference type="RuleBase" id="RU003781"/>
    </source>
</evidence>
<evidence type="ECO:0000256" key="4">
    <source>
        <dbReference type="ARBA" id="ARBA00022801"/>
    </source>
</evidence>
<proteinExistence type="inferred from homology"/>
<evidence type="ECO:0000313" key="10">
    <source>
        <dbReference type="Proteomes" id="UP000192315"/>
    </source>
</evidence>
<dbReference type="InterPro" id="IPR020922">
    <property type="entry name" value="dITP/XTP_pyrophosphatase"/>
</dbReference>
<dbReference type="GO" id="GO:0036222">
    <property type="term" value="F:XTP diphosphatase activity"/>
    <property type="evidence" value="ECO:0007669"/>
    <property type="project" value="UniProtKB-UniRule"/>
</dbReference>
<comment type="caution">
    <text evidence="9">The sequence shown here is derived from an EMBL/GenBank/DDBJ whole genome shotgun (WGS) entry which is preliminary data.</text>
</comment>
<dbReference type="GO" id="GO:0036220">
    <property type="term" value="F:ITP diphosphatase activity"/>
    <property type="evidence" value="ECO:0007669"/>
    <property type="project" value="UniProtKB-UniRule"/>
</dbReference>
<dbReference type="Proteomes" id="UP000192315">
    <property type="component" value="Unassembled WGS sequence"/>
</dbReference>
<evidence type="ECO:0000256" key="3">
    <source>
        <dbReference type="ARBA" id="ARBA00022741"/>
    </source>
</evidence>
<feature type="binding site" evidence="7">
    <location>
        <begin position="5"/>
        <end position="10"/>
    </location>
    <ligand>
        <name>substrate</name>
    </ligand>
</feature>
<feature type="binding site" evidence="7">
    <location>
        <begin position="135"/>
        <end position="138"/>
    </location>
    <ligand>
        <name>substrate</name>
    </ligand>
</feature>
<keyword evidence="4 7" id="KW-0378">Hydrolase</keyword>
<dbReference type="PANTHER" id="PTHR11067">
    <property type="entry name" value="INOSINE TRIPHOSPHATE PYROPHOSPHATASE/HAM1 PROTEIN"/>
    <property type="match status" value="1"/>
</dbReference>
<evidence type="ECO:0000256" key="7">
    <source>
        <dbReference type="HAMAP-Rule" id="MF_01405"/>
    </source>
</evidence>
<evidence type="ECO:0000256" key="2">
    <source>
        <dbReference type="ARBA" id="ARBA00022723"/>
    </source>
</evidence>
<evidence type="ECO:0000313" key="9">
    <source>
        <dbReference type="EMBL" id="SMD30523.1"/>
    </source>
</evidence>
<dbReference type="CDD" id="cd00515">
    <property type="entry name" value="HAM1"/>
    <property type="match status" value="1"/>
</dbReference>
<keyword evidence="10" id="KW-1185">Reference proteome</keyword>
<organism evidence="9 10">
    <name type="scientific">Picrophilus torridus (strain ATCC 700027 / DSM 9790 / JCM 10055 / NBRC 100828 / KAW 2/3)</name>
    <dbReference type="NCBI Taxonomy" id="1122961"/>
    <lineage>
        <taxon>Archaea</taxon>
        <taxon>Methanobacteriati</taxon>
        <taxon>Thermoplasmatota</taxon>
        <taxon>Thermoplasmata</taxon>
        <taxon>Thermoplasmatales</taxon>
        <taxon>Picrophilaceae</taxon>
        <taxon>Picrophilus</taxon>
    </lineage>
</organism>
<dbReference type="EMBL" id="FWYE01000001">
    <property type="protein sequence ID" value="SMD30523.1"/>
    <property type="molecule type" value="Genomic_DNA"/>
</dbReference>
<keyword evidence="5 7" id="KW-0460">Magnesium</keyword>
<evidence type="ECO:0000256" key="5">
    <source>
        <dbReference type="ARBA" id="ARBA00022842"/>
    </source>
</evidence>
<keyword evidence="2 7" id="KW-0479">Metal-binding</keyword>
<feature type="binding site" evidence="7">
    <location>
        <position position="64"/>
    </location>
    <ligand>
        <name>substrate</name>
    </ligand>
</feature>
<sequence>MLFITSNRHKYEEAAEFLGKYNIDIKWKNMKYEEIQGDTNKEISMDSCRKLMYKIKEDFFIDDTGLYIDDLNGFPGPYASYVNKTLGNKNIIRLAAGSRAHFETVISLFYSGKIYQFSGILNGTISDHESGSMNFGYDPVFIPDGYDKSLAELSISEKNRISHRSKALEIMVEFLKKQ</sequence>
<dbReference type="InterPro" id="IPR002637">
    <property type="entry name" value="RdgB/HAM1"/>
</dbReference>
<comment type="catalytic activity">
    <reaction evidence="7">
        <text>XTP + H2O = XMP + diphosphate + H(+)</text>
        <dbReference type="Rhea" id="RHEA:28610"/>
        <dbReference type="ChEBI" id="CHEBI:15377"/>
        <dbReference type="ChEBI" id="CHEBI:15378"/>
        <dbReference type="ChEBI" id="CHEBI:33019"/>
        <dbReference type="ChEBI" id="CHEBI:57464"/>
        <dbReference type="ChEBI" id="CHEBI:61314"/>
        <dbReference type="EC" id="3.6.1.66"/>
    </reaction>
</comment>
<evidence type="ECO:0000256" key="6">
    <source>
        <dbReference type="ARBA" id="ARBA00023080"/>
    </source>
</evidence>
<feature type="binding site" evidence="7">
    <location>
        <position position="63"/>
    </location>
    <ligand>
        <name>Mg(2+)</name>
        <dbReference type="ChEBI" id="CHEBI:18420"/>
    </ligand>
</feature>
<reference evidence="9 10" key="1">
    <citation type="submission" date="2017-04" db="EMBL/GenBank/DDBJ databases">
        <authorList>
            <person name="Varghese N."/>
            <person name="Submissions S."/>
        </authorList>
    </citation>
    <scope>NUCLEOTIDE SEQUENCE [LARGE SCALE GENOMIC DNA]</scope>
    <source>
        <strain evidence="9 10">DSM 9789</strain>
    </source>
</reference>
<dbReference type="InterPro" id="IPR029001">
    <property type="entry name" value="ITPase-like_fam"/>
</dbReference>
<feature type="active site" description="Proton acceptor" evidence="7">
    <location>
        <position position="63"/>
    </location>
</feature>
<dbReference type="GO" id="GO:0046872">
    <property type="term" value="F:metal ion binding"/>
    <property type="evidence" value="ECO:0007669"/>
    <property type="project" value="UniProtKB-KW"/>
</dbReference>
<dbReference type="HAMAP" id="MF_01405">
    <property type="entry name" value="Non_canon_purine_NTPase"/>
    <property type="match status" value="1"/>
</dbReference>
<evidence type="ECO:0000256" key="1">
    <source>
        <dbReference type="ARBA" id="ARBA00008023"/>
    </source>
</evidence>
<gene>
    <name evidence="9" type="ORF">SAMN02745355_0408</name>
</gene>
<comment type="similarity">
    <text evidence="1 7 8">Belongs to the HAM1 NTPase family.</text>
</comment>
<dbReference type="GO" id="GO:0005737">
    <property type="term" value="C:cytoplasm"/>
    <property type="evidence" value="ECO:0007669"/>
    <property type="project" value="TreeGrafter"/>
</dbReference>
<comment type="catalytic activity">
    <reaction evidence="7">
        <text>ITP + H2O = IMP + diphosphate + H(+)</text>
        <dbReference type="Rhea" id="RHEA:29399"/>
        <dbReference type="ChEBI" id="CHEBI:15377"/>
        <dbReference type="ChEBI" id="CHEBI:15378"/>
        <dbReference type="ChEBI" id="CHEBI:33019"/>
        <dbReference type="ChEBI" id="CHEBI:58053"/>
        <dbReference type="ChEBI" id="CHEBI:61402"/>
        <dbReference type="EC" id="3.6.1.66"/>
    </reaction>
</comment>
<keyword evidence="6 7" id="KW-0546">Nucleotide metabolism</keyword>
<dbReference type="RefSeq" id="WP_084272467.1">
    <property type="nucleotide sequence ID" value="NZ_FWYE01000001.1"/>
</dbReference>
<protein>
    <recommendedName>
        <fullName evidence="7">dITP/XTP pyrophosphatase</fullName>
        <ecNumber evidence="7">3.6.1.66</ecNumber>
    </recommendedName>
    <alternativeName>
        <fullName evidence="7">Non-canonical purine NTP pyrophosphatase</fullName>
    </alternativeName>
    <alternativeName>
        <fullName evidence="7">Non-standard purine NTP pyrophosphatase</fullName>
    </alternativeName>
    <alternativeName>
        <fullName evidence="7">Nucleoside-triphosphate diphosphatase</fullName>
    </alternativeName>
    <alternativeName>
        <fullName evidence="7">Nucleoside-triphosphate pyrophosphatase</fullName>
        <shortName evidence="7">NTPase</shortName>
    </alternativeName>
</protein>
<dbReference type="PANTHER" id="PTHR11067:SF9">
    <property type="entry name" value="INOSINE TRIPHOSPHATE PYROPHOSPHATASE"/>
    <property type="match status" value="1"/>
</dbReference>
<comment type="catalytic activity">
    <reaction evidence="7">
        <text>dITP + H2O = dIMP + diphosphate + H(+)</text>
        <dbReference type="Rhea" id="RHEA:28342"/>
        <dbReference type="ChEBI" id="CHEBI:15377"/>
        <dbReference type="ChEBI" id="CHEBI:15378"/>
        <dbReference type="ChEBI" id="CHEBI:33019"/>
        <dbReference type="ChEBI" id="CHEBI:61194"/>
        <dbReference type="ChEBI" id="CHEBI:61382"/>
        <dbReference type="EC" id="3.6.1.66"/>
    </reaction>
</comment>
<dbReference type="AlphaFoldDB" id="A0A8G2L700"/>
<dbReference type="GO" id="GO:0035870">
    <property type="term" value="F:dITP diphosphatase activity"/>
    <property type="evidence" value="ECO:0007669"/>
    <property type="project" value="UniProtKB-UniRule"/>
</dbReference>
<keyword evidence="3 7" id="KW-0547">Nucleotide-binding</keyword>
<comment type="cofactor">
    <cofactor evidence="7">
        <name>Mg(2+)</name>
        <dbReference type="ChEBI" id="CHEBI:18420"/>
    </cofactor>
    <text evidence="7">Binds 1 Mg(2+) ion per subunit.</text>
</comment>
<dbReference type="GO" id="GO:0017111">
    <property type="term" value="F:ribonucleoside triphosphate phosphatase activity"/>
    <property type="evidence" value="ECO:0007669"/>
    <property type="project" value="InterPro"/>
</dbReference>
<dbReference type="SUPFAM" id="SSF52972">
    <property type="entry name" value="ITPase-like"/>
    <property type="match status" value="1"/>
</dbReference>
<dbReference type="EC" id="3.6.1.66" evidence="7"/>
<dbReference type="Gene3D" id="3.90.950.10">
    <property type="match status" value="1"/>
</dbReference>
<feature type="binding site" evidence="7">
    <location>
        <begin position="163"/>
        <end position="164"/>
    </location>
    <ligand>
        <name>substrate</name>
    </ligand>
</feature>
<feature type="binding site" evidence="7">
    <location>
        <position position="158"/>
    </location>
    <ligand>
        <name>substrate</name>
    </ligand>
</feature>
<feature type="binding site" evidence="7">
    <location>
        <position position="34"/>
    </location>
    <ligand>
        <name>Mg(2+)</name>
        <dbReference type="ChEBI" id="CHEBI:18420"/>
    </ligand>
</feature>
<dbReference type="GO" id="GO:0009117">
    <property type="term" value="P:nucleotide metabolic process"/>
    <property type="evidence" value="ECO:0007669"/>
    <property type="project" value="UniProtKB-KW"/>
</dbReference>
<name>A0A8G2L700_PICTO</name>
<dbReference type="NCBIfam" id="TIGR00042">
    <property type="entry name" value="RdgB/HAM1 family non-canonical purine NTP pyrophosphatase"/>
    <property type="match status" value="1"/>
</dbReference>